<proteinExistence type="predicted"/>
<dbReference type="EC" id="1.12.98.3" evidence="2"/>
<feature type="transmembrane region" description="Helical" evidence="1">
    <location>
        <begin position="164"/>
        <end position="185"/>
    </location>
</feature>
<keyword evidence="1" id="KW-1133">Transmembrane helix</keyword>
<keyword evidence="3" id="KW-1185">Reference proteome</keyword>
<dbReference type="KEGG" id="mls:MSLAZ_1004"/>
<reference evidence="2 3" key="1">
    <citation type="submission" date="2014-07" db="EMBL/GenBank/DDBJ databases">
        <title>Methanogenic archaea and the global carbon cycle.</title>
        <authorList>
            <person name="Henriksen J.R."/>
            <person name="Luke J."/>
            <person name="Reinhart S."/>
            <person name="Benedict M.N."/>
            <person name="Youngblut N.D."/>
            <person name="Metcalf M.E."/>
            <person name="Whitaker R.J."/>
            <person name="Metcalf W.W."/>
        </authorList>
    </citation>
    <scope>NUCLEOTIDE SEQUENCE [LARGE SCALE GENOMIC DNA]</scope>
    <source>
        <strain evidence="2 3">Z-7289</strain>
    </source>
</reference>
<dbReference type="InterPro" id="IPR016174">
    <property type="entry name" value="Di-haem_cyt_TM"/>
</dbReference>
<evidence type="ECO:0000313" key="2">
    <source>
        <dbReference type="EMBL" id="AKB74265.1"/>
    </source>
</evidence>
<evidence type="ECO:0000256" key="1">
    <source>
        <dbReference type="SAM" id="Phobius"/>
    </source>
</evidence>
<dbReference type="GO" id="GO:0051911">
    <property type="term" value="F:Methanosarcina-phenazine hydrogenase activity"/>
    <property type="evidence" value="ECO:0007669"/>
    <property type="project" value="UniProtKB-EC"/>
</dbReference>
<keyword evidence="1" id="KW-0472">Membrane</keyword>
<gene>
    <name evidence="2" type="ORF">MSLAZ_1004</name>
</gene>
<dbReference type="HOGENOM" id="CLU_095572_0_0_2"/>
<dbReference type="SUPFAM" id="SSF81342">
    <property type="entry name" value="Transmembrane di-heme cytochromes"/>
    <property type="match status" value="1"/>
</dbReference>
<evidence type="ECO:0000313" key="3">
    <source>
        <dbReference type="Proteomes" id="UP000033072"/>
    </source>
</evidence>
<feature type="transmembrane region" description="Helical" evidence="1">
    <location>
        <begin position="197"/>
        <end position="214"/>
    </location>
</feature>
<sequence>MKSNSNSTMVVERYTITDRIAHTVHAAAMLVLIITGLKIYAGWDFMSFHTARAIHMIAVPFLLSVNWILIPYNIFSEGHGFMGKISHFTDHYVFGPKDATRFSNIIKNFFRKGKYPAFTIYDEESGHYKTKLHPLMKILIVLEGTAIFFIAASGIVMYKLDWSLFGLPIASWITSIAGMISPVFAMSAVEFLRASHLLLTYWFVFELVVHVGILEFNPHVWKYYKAIFWSGKEDLSDGYYVEVLNNSKHIPERERPQGEKAVKAKRG</sequence>
<feature type="transmembrane region" description="Helical" evidence="1">
    <location>
        <begin position="53"/>
        <end position="75"/>
    </location>
</feature>
<dbReference type="STRING" id="1434111.MSLAZ_1004"/>
<protein>
    <submittedName>
        <fullName evidence="2">Methanophenazine hydrogenase cytochrome b subunit</fullName>
        <ecNumber evidence="2">1.12.98.3</ecNumber>
    </submittedName>
</protein>
<name>A0A0E3WSF0_9EURY</name>
<dbReference type="EMBL" id="CP009515">
    <property type="protein sequence ID" value="AKB74265.1"/>
    <property type="molecule type" value="Genomic_DNA"/>
</dbReference>
<keyword evidence="2" id="KW-0560">Oxidoreductase</keyword>
<dbReference type="RefSeq" id="WP_048125075.1">
    <property type="nucleotide sequence ID" value="NZ_CP009515.1"/>
</dbReference>
<dbReference type="PATRIC" id="fig|1434111.4.peg.1282"/>
<dbReference type="OrthoDB" id="130079at2157"/>
<feature type="transmembrane region" description="Helical" evidence="1">
    <location>
        <begin position="138"/>
        <end position="158"/>
    </location>
</feature>
<dbReference type="AlphaFoldDB" id="A0A0E3WSF0"/>
<keyword evidence="1" id="KW-0812">Transmembrane</keyword>
<dbReference type="Gene3D" id="1.20.950.20">
    <property type="entry name" value="Transmembrane di-heme cytochromes, Chain C"/>
    <property type="match status" value="1"/>
</dbReference>
<dbReference type="GeneID" id="24805723"/>
<feature type="transmembrane region" description="Helical" evidence="1">
    <location>
        <begin position="20"/>
        <end position="41"/>
    </location>
</feature>
<dbReference type="Proteomes" id="UP000033072">
    <property type="component" value="Chromosome"/>
</dbReference>
<dbReference type="GO" id="GO:0022904">
    <property type="term" value="P:respiratory electron transport chain"/>
    <property type="evidence" value="ECO:0007669"/>
    <property type="project" value="InterPro"/>
</dbReference>
<organism evidence="2 3">
    <name type="scientific">Methanosarcina lacustris Z-7289</name>
    <dbReference type="NCBI Taxonomy" id="1434111"/>
    <lineage>
        <taxon>Archaea</taxon>
        <taxon>Methanobacteriati</taxon>
        <taxon>Methanobacteriota</taxon>
        <taxon>Stenosarchaea group</taxon>
        <taxon>Methanomicrobia</taxon>
        <taxon>Methanosarcinales</taxon>
        <taxon>Methanosarcinaceae</taxon>
        <taxon>Methanosarcina</taxon>
    </lineage>
</organism>
<dbReference type="GO" id="GO:0016020">
    <property type="term" value="C:membrane"/>
    <property type="evidence" value="ECO:0007669"/>
    <property type="project" value="InterPro"/>
</dbReference>
<accession>A0A0E3WSF0</accession>